<feature type="domain" description="GHMP kinase C-terminal" evidence="12">
    <location>
        <begin position="192"/>
        <end position="263"/>
    </location>
</feature>
<evidence type="ECO:0000256" key="5">
    <source>
        <dbReference type="ARBA" id="ARBA00022741"/>
    </source>
</evidence>
<comment type="similarity">
    <text evidence="1 10">Belongs to the GHMP kinase family. IspE subfamily.</text>
</comment>
<keyword evidence="8 10" id="KW-0414">Isoprene biosynthesis</keyword>
<keyword evidence="14" id="KW-1185">Reference proteome</keyword>
<dbReference type="Pfam" id="PF08544">
    <property type="entry name" value="GHMP_kinases_C"/>
    <property type="match status" value="1"/>
</dbReference>
<evidence type="ECO:0000256" key="2">
    <source>
        <dbReference type="ARBA" id="ARBA00012052"/>
    </source>
</evidence>
<evidence type="ECO:0000313" key="13">
    <source>
        <dbReference type="EMBL" id="SFO89214.1"/>
    </source>
</evidence>
<organism evidence="13 14">
    <name type="scientific">Tranquillimonas alkanivorans</name>
    <dbReference type="NCBI Taxonomy" id="441119"/>
    <lineage>
        <taxon>Bacteria</taxon>
        <taxon>Pseudomonadati</taxon>
        <taxon>Pseudomonadota</taxon>
        <taxon>Alphaproteobacteria</taxon>
        <taxon>Rhodobacterales</taxon>
        <taxon>Roseobacteraceae</taxon>
        <taxon>Tranquillimonas</taxon>
    </lineage>
</organism>
<evidence type="ECO:0000256" key="10">
    <source>
        <dbReference type="HAMAP-Rule" id="MF_00061"/>
    </source>
</evidence>
<dbReference type="NCBIfam" id="TIGR00154">
    <property type="entry name" value="ispE"/>
    <property type="match status" value="1"/>
</dbReference>
<evidence type="ECO:0000256" key="8">
    <source>
        <dbReference type="ARBA" id="ARBA00023229"/>
    </source>
</evidence>
<dbReference type="AlphaFoldDB" id="A0A1I5KVZ1"/>
<dbReference type="InterPro" id="IPR020568">
    <property type="entry name" value="Ribosomal_Su5_D2-typ_SF"/>
</dbReference>
<evidence type="ECO:0000259" key="12">
    <source>
        <dbReference type="Pfam" id="PF08544"/>
    </source>
</evidence>
<dbReference type="PIRSF" id="PIRSF010376">
    <property type="entry name" value="IspE"/>
    <property type="match status" value="1"/>
</dbReference>
<dbReference type="InterPro" id="IPR014721">
    <property type="entry name" value="Ribsml_uS5_D2-typ_fold_subgr"/>
</dbReference>
<dbReference type="NCBIfam" id="NF011202">
    <property type="entry name" value="PRK14608.1"/>
    <property type="match status" value="1"/>
</dbReference>
<protein>
    <recommendedName>
        <fullName evidence="3 10">4-diphosphocytidyl-2-C-methyl-D-erythritol kinase</fullName>
        <shortName evidence="10">CMK</shortName>
        <ecNumber evidence="2 10">2.7.1.148</ecNumber>
    </recommendedName>
    <alternativeName>
        <fullName evidence="9 10">4-(cytidine-5'-diphospho)-2-C-methyl-D-erythritol kinase</fullName>
    </alternativeName>
</protein>
<evidence type="ECO:0000256" key="3">
    <source>
        <dbReference type="ARBA" id="ARBA00017473"/>
    </source>
</evidence>
<dbReference type="Proteomes" id="UP000199356">
    <property type="component" value="Unassembled WGS sequence"/>
</dbReference>
<evidence type="ECO:0000313" key="14">
    <source>
        <dbReference type="Proteomes" id="UP000199356"/>
    </source>
</evidence>
<comment type="function">
    <text evidence="10">Catalyzes the phosphorylation of the position 2 hydroxy group of 4-diphosphocytidyl-2C-methyl-D-erythritol.</text>
</comment>
<evidence type="ECO:0000256" key="7">
    <source>
        <dbReference type="ARBA" id="ARBA00022840"/>
    </source>
</evidence>
<keyword evidence="6 10" id="KW-0418">Kinase</keyword>
<dbReference type="InterPro" id="IPR013750">
    <property type="entry name" value="GHMP_kinase_C_dom"/>
</dbReference>
<dbReference type="UniPathway" id="UPA00056">
    <property type="reaction ID" value="UER00094"/>
</dbReference>
<dbReference type="STRING" id="441119.SAMN04488047_101335"/>
<feature type="domain" description="GHMP kinase N-terminal" evidence="11">
    <location>
        <begin position="67"/>
        <end position="121"/>
    </location>
</feature>
<dbReference type="SUPFAM" id="SSF54211">
    <property type="entry name" value="Ribosomal protein S5 domain 2-like"/>
    <property type="match status" value="1"/>
</dbReference>
<keyword evidence="4 10" id="KW-0808">Transferase</keyword>
<dbReference type="OrthoDB" id="9809438at2"/>
<name>A0A1I5KVZ1_9RHOB</name>
<dbReference type="HAMAP" id="MF_00061">
    <property type="entry name" value="IspE"/>
    <property type="match status" value="1"/>
</dbReference>
<sequence length="275" mass="28684">MATEAFAPAKINLTLHVTGRRDDGYHLLDSLVVFAGAGDRVSVEPARDWSLRVIGPRAEGVPEDDGNLVLKAARLIGGVPCAITLDKHLPTASGIGGGSSDAAAALRALHALDGRPLPGDTLPLGADVPVCLSARPARMRGIGERLDPVPDLPSVSLVLVNPGVAVSTPEVFRLLSTPDNAPMPPELPQWRDATALADWLAGQRNDLELPARTAEPAIGVVLSRLAETEGCLLARMSGSGATCFGLYADAVAADDAARALRELHPDWWVEACGLA</sequence>
<proteinExistence type="inferred from homology"/>
<evidence type="ECO:0000256" key="9">
    <source>
        <dbReference type="ARBA" id="ARBA00032554"/>
    </source>
</evidence>
<dbReference type="SUPFAM" id="SSF55060">
    <property type="entry name" value="GHMP Kinase, C-terminal domain"/>
    <property type="match status" value="1"/>
</dbReference>
<evidence type="ECO:0000256" key="1">
    <source>
        <dbReference type="ARBA" id="ARBA00009684"/>
    </source>
</evidence>
<feature type="binding site" evidence="10">
    <location>
        <begin position="90"/>
        <end position="100"/>
    </location>
    <ligand>
        <name>ATP</name>
        <dbReference type="ChEBI" id="CHEBI:30616"/>
    </ligand>
</feature>
<feature type="active site" evidence="10">
    <location>
        <position position="10"/>
    </location>
</feature>
<dbReference type="Pfam" id="PF00288">
    <property type="entry name" value="GHMP_kinases_N"/>
    <property type="match status" value="1"/>
</dbReference>
<evidence type="ECO:0000259" key="11">
    <source>
        <dbReference type="Pfam" id="PF00288"/>
    </source>
</evidence>
<comment type="pathway">
    <text evidence="10">Isoprenoid biosynthesis; isopentenyl diphosphate biosynthesis via DXP pathway; isopentenyl diphosphate from 1-deoxy-D-xylulose 5-phosphate: step 3/6.</text>
</comment>
<dbReference type="EMBL" id="FOXA01000001">
    <property type="protein sequence ID" value="SFO89214.1"/>
    <property type="molecule type" value="Genomic_DNA"/>
</dbReference>
<dbReference type="EC" id="2.7.1.148" evidence="2 10"/>
<evidence type="ECO:0000256" key="4">
    <source>
        <dbReference type="ARBA" id="ARBA00022679"/>
    </source>
</evidence>
<dbReference type="InterPro" id="IPR006204">
    <property type="entry name" value="GHMP_kinase_N_dom"/>
</dbReference>
<dbReference type="InterPro" id="IPR004424">
    <property type="entry name" value="IspE"/>
</dbReference>
<dbReference type="PANTHER" id="PTHR43527:SF2">
    <property type="entry name" value="4-DIPHOSPHOCYTIDYL-2-C-METHYL-D-ERYTHRITOL KINASE, CHLOROPLASTIC"/>
    <property type="match status" value="1"/>
</dbReference>
<dbReference type="RefSeq" id="WP_093416795.1">
    <property type="nucleotide sequence ID" value="NZ_FOXA01000001.1"/>
</dbReference>
<dbReference type="GO" id="GO:0050515">
    <property type="term" value="F:4-(cytidine 5'-diphospho)-2-C-methyl-D-erythritol kinase activity"/>
    <property type="evidence" value="ECO:0007669"/>
    <property type="project" value="UniProtKB-UniRule"/>
</dbReference>
<feature type="active site" evidence="10">
    <location>
        <position position="127"/>
    </location>
</feature>
<evidence type="ECO:0000256" key="6">
    <source>
        <dbReference type="ARBA" id="ARBA00022777"/>
    </source>
</evidence>
<reference evidence="13 14" key="1">
    <citation type="submission" date="2016-10" db="EMBL/GenBank/DDBJ databases">
        <authorList>
            <person name="de Groot N.N."/>
        </authorList>
    </citation>
    <scope>NUCLEOTIDE SEQUENCE [LARGE SCALE GENOMIC DNA]</scope>
    <source>
        <strain evidence="13 14">DSM 19547</strain>
    </source>
</reference>
<keyword evidence="5 10" id="KW-0547">Nucleotide-binding</keyword>
<accession>A0A1I5KVZ1</accession>
<dbReference type="GO" id="GO:0005524">
    <property type="term" value="F:ATP binding"/>
    <property type="evidence" value="ECO:0007669"/>
    <property type="project" value="UniProtKB-UniRule"/>
</dbReference>
<dbReference type="Gene3D" id="3.30.230.10">
    <property type="match status" value="1"/>
</dbReference>
<dbReference type="Gene3D" id="3.30.70.890">
    <property type="entry name" value="GHMP kinase, C-terminal domain"/>
    <property type="match status" value="1"/>
</dbReference>
<dbReference type="InterPro" id="IPR036554">
    <property type="entry name" value="GHMP_kinase_C_sf"/>
</dbReference>
<keyword evidence="7 10" id="KW-0067">ATP-binding</keyword>
<gene>
    <name evidence="10" type="primary">ispE</name>
    <name evidence="13" type="ORF">SAMN04488047_101335</name>
</gene>
<dbReference type="GO" id="GO:0016114">
    <property type="term" value="P:terpenoid biosynthetic process"/>
    <property type="evidence" value="ECO:0007669"/>
    <property type="project" value="UniProtKB-UniRule"/>
</dbReference>
<comment type="catalytic activity">
    <reaction evidence="10">
        <text>4-CDP-2-C-methyl-D-erythritol + ATP = 4-CDP-2-C-methyl-D-erythritol 2-phosphate + ADP + H(+)</text>
        <dbReference type="Rhea" id="RHEA:18437"/>
        <dbReference type="ChEBI" id="CHEBI:15378"/>
        <dbReference type="ChEBI" id="CHEBI:30616"/>
        <dbReference type="ChEBI" id="CHEBI:57823"/>
        <dbReference type="ChEBI" id="CHEBI:57919"/>
        <dbReference type="ChEBI" id="CHEBI:456216"/>
        <dbReference type="EC" id="2.7.1.148"/>
    </reaction>
</comment>
<dbReference type="PANTHER" id="PTHR43527">
    <property type="entry name" value="4-DIPHOSPHOCYTIDYL-2-C-METHYL-D-ERYTHRITOL KINASE, CHLOROPLASTIC"/>
    <property type="match status" value="1"/>
</dbReference>
<dbReference type="GO" id="GO:0019288">
    <property type="term" value="P:isopentenyl diphosphate biosynthetic process, methylerythritol 4-phosphate pathway"/>
    <property type="evidence" value="ECO:0007669"/>
    <property type="project" value="UniProtKB-UniRule"/>
</dbReference>